<dbReference type="AlphaFoldDB" id="X0Z9V0"/>
<evidence type="ECO:0000313" key="1">
    <source>
        <dbReference type="EMBL" id="GAG66019.1"/>
    </source>
</evidence>
<gene>
    <name evidence="1" type="ORF">S01H4_17951</name>
</gene>
<sequence length="429" mass="46785">GQECEGTDICGKDGTFAACWDTSTMNPPSTTTYTHTGSYGTNDGGWQTDCYVDIDAAEPYCDNSGNFWCDREDSCLNDGRQTACNKDVWGDDANATDCGYCRTGYIFCDGSYVDADGCEVRIGITNCAAGANNNIDASCNCDCDSGWYDCDASGMDAGNGCERQHTSACTVGALSGTYSCSTGSGGCYREDGGTEYVCTCVIAKSYFQTGTMAEWNPLDNLLWGLNYGDGNMMNFMSYDYNTRFWVDVFAGVHTDGNYVAPTFTGDVNADRIEADFFFGDGSQLTGIVSGGGTVTMDANADERKFLFGIDWNSTLQRTADVNDFFVQQGEDLPNTTLDNNTTAQAWFWTNVTVDSTLDTNTDAQTYYWANMTDDSTLDTNTDAQAWYWTNMVVDSTCDTNTAGCSTYYNKTDVNDHFVSTVFEVRTPLN</sequence>
<comment type="caution">
    <text evidence="1">The sequence shown here is derived from an EMBL/GenBank/DDBJ whole genome shotgun (WGS) entry which is preliminary data.</text>
</comment>
<name>X0Z9V0_9ZZZZ</name>
<protein>
    <submittedName>
        <fullName evidence="1">Uncharacterized protein</fullName>
    </submittedName>
</protein>
<feature type="non-terminal residue" evidence="1">
    <location>
        <position position="1"/>
    </location>
</feature>
<organism evidence="1">
    <name type="scientific">marine sediment metagenome</name>
    <dbReference type="NCBI Taxonomy" id="412755"/>
    <lineage>
        <taxon>unclassified sequences</taxon>
        <taxon>metagenomes</taxon>
        <taxon>ecological metagenomes</taxon>
    </lineage>
</organism>
<reference evidence="1" key="1">
    <citation type="journal article" date="2014" name="Front. Microbiol.">
        <title>High frequency of phylogenetically diverse reductive dehalogenase-homologous genes in deep subseafloor sedimentary metagenomes.</title>
        <authorList>
            <person name="Kawai M."/>
            <person name="Futagami T."/>
            <person name="Toyoda A."/>
            <person name="Takaki Y."/>
            <person name="Nishi S."/>
            <person name="Hori S."/>
            <person name="Arai W."/>
            <person name="Tsubouchi T."/>
            <person name="Morono Y."/>
            <person name="Uchiyama I."/>
            <person name="Ito T."/>
            <person name="Fujiyama A."/>
            <person name="Inagaki F."/>
            <person name="Takami H."/>
        </authorList>
    </citation>
    <scope>NUCLEOTIDE SEQUENCE</scope>
    <source>
        <strain evidence="1">Expedition CK06-06</strain>
    </source>
</reference>
<dbReference type="EMBL" id="BART01007937">
    <property type="protein sequence ID" value="GAG66019.1"/>
    <property type="molecule type" value="Genomic_DNA"/>
</dbReference>
<accession>X0Z9V0</accession>
<proteinExistence type="predicted"/>